<name>A0AA35XDW1_GEOBA</name>
<proteinExistence type="predicted"/>
<protein>
    <submittedName>
        <fullName evidence="1">KIF-binding protein</fullName>
    </submittedName>
</protein>
<dbReference type="PANTHER" id="PTHR46321">
    <property type="entry name" value="KIF1-BINDING PROTEIN"/>
    <property type="match status" value="1"/>
</dbReference>
<dbReference type="EMBL" id="CASHTH010003620">
    <property type="protein sequence ID" value="CAI8047202.1"/>
    <property type="molecule type" value="Genomic_DNA"/>
</dbReference>
<accession>A0AA35XDW1</accession>
<sequence length="131" mass="14351">MASASTSAQLSPRLATWVGDEVVKDFVEAERLTRESSQDPPEEPYRSLYAARRLLSALNENLKSCPVEEESDEDVAVLRACLLLSLGLNYLNTEEMSRGEELMGECLRGVEGLPGKVKTATVSVEAYNQLG</sequence>
<feature type="non-terminal residue" evidence="1">
    <location>
        <position position="131"/>
    </location>
</feature>
<comment type="caution">
    <text evidence="1">The sequence shown here is derived from an EMBL/GenBank/DDBJ whole genome shotgun (WGS) entry which is preliminary data.</text>
</comment>
<dbReference type="GO" id="GO:0000226">
    <property type="term" value="P:microtubule cytoskeleton organization"/>
    <property type="evidence" value="ECO:0007669"/>
    <property type="project" value="TreeGrafter"/>
</dbReference>
<reference evidence="1" key="1">
    <citation type="submission" date="2023-03" db="EMBL/GenBank/DDBJ databases">
        <authorList>
            <person name="Steffen K."/>
            <person name="Cardenas P."/>
        </authorList>
    </citation>
    <scope>NUCLEOTIDE SEQUENCE</scope>
</reference>
<organism evidence="1 2">
    <name type="scientific">Geodia barretti</name>
    <name type="common">Barrett's horny sponge</name>
    <dbReference type="NCBI Taxonomy" id="519541"/>
    <lineage>
        <taxon>Eukaryota</taxon>
        <taxon>Metazoa</taxon>
        <taxon>Porifera</taxon>
        <taxon>Demospongiae</taxon>
        <taxon>Heteroscleromorpha</taxon>
        <taxon>Tetractinellida</taxon>
        <taxon>Astrophorina</taxon>
        <taxon>Geodiidae</taxon>
        <taxon>Geodia</taxon>
    </lineage>
</organism>
<dbReference type="Proteomes" id="UP001174909">
    <property type="component" value="Unassembled WGS sequence"/>
</dbReference>
<gene>
    <name evidence="1" type="ORF">GBAR_LOCUS26084</name>
</gene>
<evidence type="ECO:0000313" key="2">
    <source>
        <dbReference type="Proteomes" id="UP001174909"/>
    </source>
</evidence>
<keyword evidence="2" id="KW-1185">Reference proteome</keyword>
<evidence type="ECO:0000313" key="1">
    <source>
        <dbReference type="EMBL" id="CAI8047202.1"/>
    </source>
</evidence>
<dbReference type="GO" id="GO:1990535">
    <property type="term" value="P:neuron projection maintenance"/>
    <property type="evidence" value="ECO:0007669"/>
    <property type="project" value="TreeGrafter"/>
</dbReference>
<dbReference type="AlphaFoldDB" id="A0AA35XDW1"/>
<dbReference type="PANTHER" id="PTHR46321:SF1">
    <property type="entry name" value="KIF-BINDING PROTEIN"/>
    <property type="match status" value="1"/>
</dbReference>